<keyword evidence="4" id="KW-0769">Symport</keyword>
<evidence type="ECO:0000256" key="2">
    <source>
        <dbReference type="ARBA" id="ARBA00022448"/>
    </source>
</evidence>
<gene>
    <name evidence="9" type="ORF">DICVIV_11594</name>
</gene>
<evidence type="ECO:0000256" key="8">
    <source>
        <dbReference type="SAM" id="Phobius"/>
    </source>
</evidence>
<dbReference type="PROSITE" id="PS50267">
    <property type="entry name" value="NA_NEUROTRAN_SYMP_3"/>
    <property type="match status" value="1"/>
</dbReference>
<keyword evidence="10" id="KW-1185">Reference proteome</keyword>
<accession>A0A0D8XFE2</accession>
<dbReference type="GO" id="GO:0043005">
    <property type="term" value="C:neuron projection"/>
    <property type="evidence" value="ECO:0007669"/>
    <property type="project" value="TreeGrafter"/>
</dbReference>
<evidence type="ECO:0008006" key="11">
    <source>
        <dbReference type="Google" id="ProtNLM"/>
    </source>
</evidence>
<proteinExistence type="predicted"/>
<reference evidence="9 10" key="1">
    <citation type="submission" date="2013-11" db="EMBL/GenBank/DDBJ databases">
        <title>Draft genome of the bovine lungworm Dictyocaulus viviparus.</title>
        <authorList>
            <person name="Mitreva M."/>
        </authorList>
    </citation>
    <scope>NUCLEOTIDE SEQUENCE [LARGE SCALE GENOMIC DNA]</scope>
    <source>
        <strain evidence="9 10">HannoverDv2000</strain>
    </source>
</reference>
<dbReference type="OrthoDB" id="6581954at2759"/>
<dbReference type="EMBL" id="KN716668">
    <property type="protein sequence ID" value="KJH42409.1"/>
    <property type="molecule type" value="Genomic_DNA"/>
</dbReference>
<feature type="compositionally biased region" description="Basic and acidic residues" evidence="7">
    <location>
        <begin position="165"/>
        <end position="178"/>
    </location>
</feature>
<dbReference type="InterPro" id="IPR037272">
    <property type="entry name" value="SNS_sf"/>
</dbReference>
<dbReference type="GO" id="GO:0005332">
    <property type="term" value="F:gamma-aminobutyric acid:sodium:chloride symporter activity"/>
    <property type="evidence" value="ECO:0007669"/>
    <property type="project" value="TreeGrafter"/>
</dbReference>
<feature type="compositionally biased region" description="Polar residues" evidence="7">
    <location>
        <begin position="153"/>
        <end position="164"/>
    </location>
</feature>
<dbReference type="GO" id="GO:0005886">
    <property type="term" value="C:plasma membrane"/>
    <property type="evidence" value="ECO:0007669"/>
    <property type="project" value="TreeGrafter"/>
</dbReference>
<feature type="non-terminal residue" evidence="9">
    <location>
        <position position="1"/>
    </location>
</feature>
<dbReference type="Proteomes" id="UP000053766">
    <property type="component" value="Unassembled WGS sequence"/>
</dbReference>
<keyword evidence="5 8" id="KW-1133">Transmembrane helix</keyword>
<comment type="subcellular location">
    <subcellularLocation>
        <location evidence="1">Membrane</location>
        <topology evidence="1">Multi-pass membrane protein</topology>
    </subcellularLocation>
</comment>
<reference evidence="10" key="2">
    <citation type="journal article" date="2016" name="Sci. Rep.">
        <title>Dictyocaulus viviparus genome, variome and transcriptome elucidate lungworm biology and support future intervention.</title>
        <authorList>
            <person name="McNulty S.N."/>
            <person name="Strube C."/>
            <person name="Rosa B.A."/>
            <person name="Martin J.C."/>
            <person name="Tyagi R."/>
            <person name="Choi Y.J."/>
            <person name="Wang Q."/>
            <person name="Hallsworth Pepin K."/>
            <person name="Zhang X."/>
            <person name="Ozersky P."/>
            <person name="Wilson R.K."/>
            <person name="Sternberg P.W."/>
            <person name="Gasser R.B."/>
            <person name="Mitreva M."/>
        </authorList>
    </citation>
    <scope>NUCLEOTIDE SEQUENCE [LARGE SCALE GENOMIC DNA]</scope>
    <source>
        <strain evidence="10">HannoverDv2000</strain>
    </source>
</reference>
<keyword evidence="3 8" id="KW-0812">Transmembrane</keyword>
<dbReference type="InterPro" id="IPR000175">
    <property type="entry name" value="Na/ntran_symport"/>
</dbReference>
<evidence type="ECO:0000256" key="6">
    <source>
        <dbReference type="ARBA" id="ARBA00023136"/>
    </source>
</evidence>
<sequence length="178" mass="20188">FCGSTGACVVIVSELCLIIYGYGYENVYDDVVEMLGEPGDGILSYFGPLSPLWKFCWKYTAPIMASVIMVFTLIRGELILEIASGHYRFPDWAVAFGWFLSLLPVFFIPFFFFTNYFEWLRKERPLQTLFEIQKTLPSYTRIMSATTDDDSASVPTSQASSLSRSKSDPSVKVKDFVL</sequence>
<feature type="transmembrane region" description="Helical" evidence="8">
    <location>
        <begin position="92"/>
        <end position="117"/>
    </location>
</feature>
<protein>
    <recommendedName>
        <fullName evidence="11">Sodium:neurotransmitter symporter family protein</fullName>
    </recommendedName>
</protein>
<feature type="transmembrane region" description="Helical" evidence="8">
    <location>
        <begin position="59"/>
        <end position="80"/>
    </location>
</feature>
<evidence type="ECO:0000256" key="4">
    <source>
        <dbReference type="ARBA" id="ARBA00022847"/>
    </source>
</evidence>
<organism evidence="9 10">
    <name type="scientific">Dictyocaulus viviparus</name>
    <name type="common">Bovine lungworm</name>
    <dbReference type="NCBI Taxonomy" id="29172"/>
    <lineage>
        <taxon>Eukaryota</taxon>
        <taxon>Metazoa</taxon>
        <taxon>Ecdysozoa</taxon>
        <taxon>Nematoda</taxon>
        <taxon>Chromadorea</taxon>
        <taxon>Rhabditida</taxon>
        <taxon>Rhabditina</taxon>
        <taxon>Rhabditomorpha</taxon>
        <taxon>Strongyloidea</taxon>
        <taxon>Metastrongylidae</taxon>
        <taxon>Dictyocaulus</taxon>
    </lineage>
</organism>
<dbReference type="PANTHER" id="PTHR11616">
    <property type="entry name" value="SODIUM/CHLORIDE DEPENDENT TRANSPORTER"/>
    <property type="match status" value="1"/>
</dbReference>
<dbReference type="SUPFAM" id="SSF161070">
    <property type="entry name" value="SNF-like"/>
    <property type="match status" value="1"/>
</dbReference>
<evidence type="ECO:0000313" key="9">
    <source>
        <dbReference type="EMBL" id="KJH42409.1"/>
    </source>
</evidence>
<dbReference type="PANTHER" id="PTHR11616:SF326">
    <property type="entry name" value="SODIUM-DEPENDENT TRANSPORTER SNF-5"/>
    <property type="match status" value="1"/>
</dbReference>
<evidence type="ECO:0000313" key="10">
    <source>
        <dbReference type="Proteomes" id="UP000053766"/>
    </source>
</evidence>
<dbReference type="AlphaFoldDB" id="A0A0D8XFE2"/>
<name>A0A0D8XFE2_DICVI</name>
<feature type="region of interest" description="Disordered" evidence="7">
    <location>
        <begin position="147"/>
        <end position="178"/>
    </location>
</feature>
<keyword evidence="6 8" id="KW-0472">Membrane</keyword>
<evidence type="ECO:0000256" key="3">
    <source>
        <dbReference type="ARBA" id="ARBA00022692"/>
    </source>
</evidence>
<dbReference type="Pfam" id="PF00209">
    <property type="entry name" value="SNF"/>
    <property type="match status" value="1"/>
</dbReference>
<evidence type="ECO:0000256" key="7">
    <source>
        <dbReference type="SAM" id="MobiDB-lite"/>
    </source>
</evidence>
<evidence type="ECO:0000256" key="5">
    <source>
        <dbReference type="ARBA" id="ARBA00022989"/>
    </source>
</evidence>
<keyword evidence="2" id="KW-0813">Transport</keyword>
<evidence type="ECO:0000256" key="1">
    <source>
        <dbReference type="ARBA" id="ARBA00004141"/>
    </source>
</evidence>